<dbReference type="VEuPathDB" id="FungiDB:RhiirFUN_025574"/>
<sequence>MLTYSCVFLSCFLSSNPPKKHIYVIADQPGTTGKYVVAEYENMGSFDHERIQNGRTLGSDPIVVGSVPPADSLWDLVRAEGFHVKTFPRNDQGFEKMVDMQIGIKSFLTMCLLLWHSSLDITITKISDNRTTPPFRPTTFADKFKTIEIYEHFQDIVTSHIISVMYYTSFPVKECKTFLEKYGEVKWNPN</sequence>
<keyword evidence="2" id="KW-1185">Reference proteome</keyword>
<evidence type="ECO:0000313" key="2">
    <source>
        <dbReference type="Proteomes" id="UP000018888"/>
    </source>
</evidence>
<dbReference type="AlphaFoldDB" id="A0A2P4Q4Z0"/>
<evidence type="ECO:0000313" key="1">
    <source>
        <dbReference type="EMBL" id="POG72662.1"/>
    </source>
</evidence>
<gene>
    <name evidence="1" type="ORF">GLOIN_2v1477573</name>
</gene>
<reference evidence="1 2" key="2">
    <citation type="journal article" date="2018" name="New Phytol.">
        <title>High intraspecific genome diversity in the model arbuscular mycorrhizal symbiont Rhizophagus irregularis.</title>
        <authorList>
            <person name="Chen E.C.H."/>
            <person name="Morin E."/>
            <person name="Beaudet D."/>
            <person name="Noel J."/>
            <person name="Yildirir G."/>
            <person name="Ndikumana S."/>
            <person name="Charron P."/>
            <person name="St-Onge C."/>
            <person name="Giorgi J."/>
            <person name="Kruger M."/>
            <person name="Marton T."/>
            <person name="Ropars J."/>
            <person name="Grigoriev I.V."/>
            <person name="Hainaut M."/>
            <person name="Henrissat B."/>
            <person name="Roux C."/>
            <person name="Martin F."/>
            <person name="Corradi N."/>
        </authorList>
    </citation>
    <scope>NUCLEOTIDE SEQUENCE [LARGE SCALE GENOMIC DNA]</scope>
    <source>
        <strain evidence="1 2">DAOM 197198</strain>
    </source>
</reference>
<protein>
    <submittedName>
        <fullName evidence="1">Uncharacterized protein</fullName>
    </submittedName>
</protein>
<dbReference type="Proteomes" id="UP000018888">
    <property type="component" value="Unassembled WGS sequence"/>
</dbReference>
<organism evidence="1 2">
    <name type="scientific">Rhizophagus irregularis (strain DAOM 181602 / DAOM 197198 / MUCL 43194)</name>
    <name type="common">Arbuscular mycorrhizal fungus</name>
    <name type="synonym">Glomus intraradices</name>
    <dbReference type="NCBI Taxonomy" id="747089"/>
    <lineage>
        <taxon>Eukaryota</taxon>
        <taxon>Fungi</taxon>
        <taxon>Fungi incertae sedis</taxon>
        <taxon>Mucoromycota</taxon>
        <taxon>Glomeromycotina</taxon>
        <taxon>Glomeromycetes</taxon>
        <taxon>Glomerales</taxon>
        <taxon>Glomeraceae</taxon>
        <taxon>Rhizophagus</taxon>
    </lineage>
</organism>
<accession>A0A2P4Q4Z0</accession>
<proteinExistence type="predicted"/>
<comment type="caution">
    <text evidence="1">The sequence shown here is derived from an EMBL/GenBank/DDBJ whole genome shotgun (WGS) entry which is preliminary data.</text>
</comment>
<name>A0A2P4Q4Z0_RHIID</name>
<dbReference type="EMBL" id="AUPC02000093">
    <property type="protein sequence ID" value="POG72662.1"/>
    <property type="molecule type" value="Genomic_DNA"/>
</dbReference>
<reference evidence="1 2" key="1">
    <citation type="journal article" date="2013" name="Proc. Natl. Acad. Sci. U.S.A.">
        <title>Genome of an arbuscular mycorrhizal fungus provides insight into the oldest plant symbiosis.</title>
        <authorList>
            <person name="Tisserant E."/>
            <person name="Malbreil M."/>
            <person name="Kuo A."/>
            <person name="Kohler A."/>
            <person name="Symeonidi A."/>
            <person name="Balestrini R."/>
            <person name="Charron P."/>
            <person name="Duensing N."/>
            <person name="Frei Dit Frey N."/>
            <person name="Gianinazzi-Pearson V."/>
            <person name="Gilbert L.B."/>
            <person name="Handa Y."/>
            <person name="Herr J.R."/>
            <person name="Hijri M."/>
            <person name="Koul R."/>
            <person name="Kawaguchi M."/>
            <person name="Krajinski F."/>
            <person name="Lammers P.J."/>
            <person name="Masclaux F.G."/>
            <person name="Murat C."/>
            <person name="Morin E."/>
            <person name="Ndikumana S."/>
            <person name="Pagni M."/>
            <person name="Petitpierre D."/>
            <person name="Requena N."/>
            <person name="Rosikiewicz P."/>
            <person name="Riley R."/>
            <person name="Saito K."/>
            <person name="San Clemente H."/>
            <person name="Shapiro H."/>
            <person name="van Tuinen D."/>
            <person name="Becard G."/>
            <person name="Bonfante P."/>
            <person name="Paszkowski U."/>
            <person name="Shachar-Hill Y.Y."/>
            <person name="Tuskan G.A."/>
            <person name="Young P.W."/>
            <person name="Sanders I.R."/>
            <person name="Henrissat B."/>
            <person name="Rensing S.A."/>
            <person name="Grigoriev I.V."/>
            <person name="Corradi N."/>
            <person name="Roux C."/>
            <person name="Martin F."/>
        </authorList>
    </citation>
    <scope>NUCLEOTIDE SEQUENCE [LARGE SCALE GENOMIC DNA]</scope>
    <source>
        <strain evidence="1 2">DAOM 197198</strain>
    </source>
</reference>